<feature type="transmembrane region" description="Helical" evidence="1">
    <location>
        <begin position="12"/>
        <end position="33"/>
    </location>
</feature>
<organism evidence="2 3">
    <name type="scientific">candidate division WS6 bacterium GW2011_GWF2_39_15</name>
    <dbReference type="NCBI Taxonomy" id="1619100"/>
    <lineage>
        <taxon>Bacteria</taxon>
        <taxon>Candidatus Dojkabacteria</taxon>
    </lineage>
</organism>
<comment type="caution">
    <text evidence="2">The sequence shown here is derived from an EMBL/GenBank/DDBJ whole genome shotgun (WGS) entry which is preliminary data.</text>
</comment>
<keyword evidence="1" id="KW-0812">Transmembrane</keyword>
<dbReference type="AlphaFoldDB" id="A0A0G0MYZ8"/>
<reference evidence="2 3" key="1">
    <citation type="journal article" date="2015" name="Nature">
        <title>rRNA introns, odd ribosomes, and small enigmatic genomes across a large radiation of phyla.</title>
        <authorList>
            <person name="Brown C.T."/>
            <person name="Hug L.A."/>
            <person name="Thomas B.C."/>
            <person name="Sharon I."/>
            <person name="Castelle C.J."/>
            <person name="Singh A."/>
            <person name="Wilkins M.J."/>
            <person name="Williams K.H."/>
            <person name="Banfield J.F."/>
        </authorList>
    </citation>
    <scope>NUCLEOTIDE SEQUENCE [LARGE SCALE GENOMIC DNA]</scope>
</reference>
<evidence type="ECO:0000313" key="2">
    <source>
        <dbReference type="EMBL" id="KKR05791.1"/>
    </source>
</evidence>
<sequence length="259" mass="28989">MQNFLSRIQGRGRILILVLIVLIGIFLLSFVIVKIISNAGKVVETNGQDAEVLQAYTSVSTFGYDTSGGSNYNTAGLQYSTVLNMSTSKEIAGFEIRNVKLSDEIESEKIFITWPKHFGQGKDNNTFYEDMGTKADYPNRKDEGNKFEYRVVDSAAYTDEIGVNGGVVDFRYTLFGIGNKFDYEEILDNDKVYKGGKELVYAGVKKEDIDSSIEFDVIITFTDKSKAVKHFSLNTNFDEVLNQGFSFVNNGADYIGKKF</sequence>
<dbReference type="Proteomes" id="UP000034799">
    <property type="component" value="Unassembled WGS sequence"/>
</dbReference>
<dbReference type="EMBL" id="LBWK01000002">
    <property type="protein sequence ID" value="KKR05791.1"/>
    <property type="molecule type" value="Genomic_DNA"/>
</dbReference>
<proteinExistence type="predicted"/>
<evidence type="ECO:0000256" key="1">
    <source>
        <dbReference type="SAM" id="Phobius"/>
    </source>
</evidence>
<keyword evidence="1" id="KW-0472">Membrane</keyword>
<keyword evidence="1" id="KW-1133">Transmembrane helix</keyword>
<evidence type="ECO:0000313" key="3">
    <source>
        <dbReference type="Proteomes" id="UP000034799"/>
    </source>
</evidence>
<name>A0A0G0MYZ8_9BACT</name>
<gene>
    <name evidence="2" type="ORF">UT34_C0002G0298</name>
</gene>
<accession>A0A0G0MYZ8</accession>
<protein>
    <submittedName>
        <fullName evidence="2">Uncharacterized protein</fullName>
    </submittedName>
</protein>